<dbReference type="Pfam" id="PF11009">
    <property type="entry name" value="BrxC"/>
    <property type="match status" value="1"/>
</dbReference>
<dbReference type="InterPro" id="IPR022551">
    <property type="entry name" value="BrxC"/>
</dbReference>
<sequence>MNIFRILMGIFDKLFGSDSEGKEKVEKKALPWRRLTEIDQLNELADASHQRPQVIFKHSTRCGISSMVMNQFEGSFDIEEDAIDLYYLDLLSYREVSNEVAAKFQTWHESPQMLIIKNGETVHHASHSAIQASDILPFV</sequence>
<proteinExistence type="predicted"/>
<accession>A0ABW3CY45</accession>
<dbReference type="SUPFAM" id="SSF52833">
    <property type="entry name" value="Thioredoxin-like"/>
    <property type="match status" value="1"/>
</dbReference>
<dbReference type="InterPro" id="IPR036249">
    <property type="entry name" value="Thioredoxin-like_sf"/>
</dbReference>
<dbReference type="EMBL" id="JBHTJH010000004">
    <property type="protein sequence ID" value="MFD0861767.1"/>
    <property type="molecule type" value="Genomic_DNA"/>
</dbReference>
<evidence type="ECO:0000313" key="2">
    <source>
        <dbReference type="Proteomes" id="UP001596978"/>
    </source>
</evidence>
<reference evidence="2" key="1">
    <citation type="journal article" date="2019" name="Int. J. Syst. Evol. Microbiol.">
        <title>The Global Catalogue of Microorganisms (GCM) 10K type strain sequencing project: providing services to taxonomists for standard genome sequencing and annotation.</title>
        <authorList>
            <consortium name="The Broad Institute Genomics Platform"/>
            <consortium name="The Broad Institute Genome Sequencing Center for Infectious Disease"/>
            <person name="Wu L."/>
            <person name="Ma J."/>
        </authorList>
    </citation>
    <scope>NUCLEOTIDE SEQUENCE [LARGE SCALE GENOMIC DNA]</scope>
    <source>
        <strain evidence="2">CCUG 62952</strain>
    </source>
</reference>
<dbReference type="Proteomes" id="UP001596978">
    <property type="component" value="Unassembled WGS sequence"/>
</dbReference>
<keyword evidence="2" id="KW-1185">Reference proteome</keyword>
<organism evidence="1 2">
    <name type="scientific">Sungkyunkwania multivorans</name>
    <dbReference type="NCBI Taxonomy" id="1173618"/>
    <lineage>
        <taxon>Bacteria</taxon>
        <taxon>Pseudomonadati</taxon>
        <taxon>Bacteroidota</taxon>
        <taxon>Flavobacteriia</taxon>
        <taxon>Flavobacteriales</taxon>
        <taxon>Flavobacteriaceae</taxon>
        <taxon>Sungkyunkwania</taxon>
    </lineage>
</organism>
<name>A0ABW3CY45_9FLAO</name>
<evidence type="ECO:0000313" key="1">
    <source>
        <dbReference type="EMBL" id="MFD0861767.1"/>
    </source>
</evidence>
<gene>
    <name evidence="1" type="primary">ytxJ</name>
    <name evidence="1" type="ORF">ACFQ1M_06080</name>
</gene>
<protein>
    <submittedName>
        <fullName evidence="1">Bacillithiol system redox-active protein YtxJ</fullName>
    </submittedName>
</protein>
<dbReference type="Gene3D" id="3.40.30.10">
    <property type="entry name" value="Glutaredoxin"/>
    <property type="match status" value="1"/>
</dbReference>
<comment type="caution">
    <text evidence="1">The sequence shown here is derived from an EMBL/GenBank/DDBJ whole genome shotgun (WGS) entry which is preliminary data.</text>
</comment>
<dbReference type="RefSeq" id="WP_386405402.1">
    <property type="nucleotide sequence ID" value="NZ_JBHTJH010000004.1"/>
</dbReference>
<dbReference type="NCBIfam" id="TIGR04019">
    <property type="entry name" value="B_thiol_YtxJ"/>
    <property type="match status" value="1"/>
</dbReference>